<accession>A0A1U9K8Z1</accession>
<comment type="subcellular location">
    <subcellularLocation>
        <location evidence="1">Cell membrane</location>
        <topology evidence="1">Multi-pass membrane protein</topology>
    </subcellularLocation>
</comment>
<dbReference type="PANTHER" id="PTHR42709:SF6">
    <property type="entry name" value="UNDECAPRENYL PHOSPHATE TRANSPORTER A"/>
    <property type="match status" value="1"/>
</dbReference>
<dbReference type="EMBL" id="CP019699">
    <property type="protein sequence ID" value="AQS56525.1"/>
    <property type="molecule type" value="Genomic_DNA"/>
</dbReference>
<dbReference type="AlphaFoldDB" id="A0A1U9K8Z1"/>
<gene>
    <name evidence="9" type="ORF">B0W44_12890</name>
</gene>
<keyword evidence="3" id="KW-1003">Cell membrane</keyword>
<evidence type="ECO:0000256" key="4">
    <source>
        <dbReference type="ARBA" id="ARBA00022692"/>
    </source>
</evidence>
<keyword evidence="6 7" id="KW-0472">Membrane</keyword>
<dbReference type="STRING" id="1471761.B0W44_12890"/>
<feature type="transmembrane region" description="Helical" evidence="7">
    <location>
        <begin position="53"/>
        <end position="76"/>
    </location>
</feature>
<evidence type="ECO:0000256" key="7">
    <source>
        <dbReference type="SAM" id="Phobius"/>
    </source>
</evidence>
<evidence type="ECO:0000256" key="6">
    <source>
        <dbReference type="ARBA" id="ARBA00023136"/>
    </source>
</evidence>
<dbReference type="RefSeq" id="WP_169835566.1">
    <property type="nucleotide sequence ID" value="NZ_CP019699.1"/>
</dbReference>
<keyword evidence="10" id="KW-1185">Reference proteome</keyword>
<dbReference type="Proteomes" id="UP000188603">
    <property type="component" value="Chromosome"/>
</dbReference>
<evidence type="ECO:0000256" key="5">
    <source>
        <dbReference type="ARBA" id="ARBA00022989"/>
    </source>
</evidence>
<feature type="transmembrane region" description="Helical" evidence="7">
    <location>
        <begin position="12"/>
        <end position="41"/>
    </location>
</feature>
<dbReference type="KEGG" id="ntr:B0W44_12890"/>
<name>A0A1U9K8Z1_9BACL</name>
<dbReference type="InterPro" id="IPR032816">
    <property type="entry name" value="VTT_dom"/>
</dbReference>
<feature type="domain" description="VTT" evidence="8">
    <location>
        <begin position="30"/>
        <end position="148"/>
    </location>
</feature>
<keyword evidence="5 7" id="KW-1133">Transmembrane helix</keyword>
<keyword evidence="4 7" id="KW-0812">Transmembrane</keyword>
<proteinExistence type="inferred from homology"/>
<dbReference type="InterPro" id="IPR051311">
    <property type="entry name" value="DedA_domain"/>
</dbReference>
<protein>
    <recommendedName>
        <fullName evidence="8">VTT domain-containing protein</fullName>
    </recommendedName>
</protein>
<evidence type="ECO:0000256" key="3">
    <source>
        <dbReference type="ARBA" id="ARBA00022475"/>
    </source>
</evidence>
<evidence type="ECO:0000256" key="2">
    <source>
        <dbReference type="ARBA" id="ARBA00010792"/>
    </source>
</evidence>
<comment type="similarity">
    <text evidence="2">Belongs to the DedA family.</text>
</comment>
<reference evidence="9 10" key="1">
    <citation type="journal article" date="2015" name="Int. J. Syst. Evol. Microbiol.">
        <title>Novibacillus thermophilus gen. nov., sp. nov., a Gram-staining-negative and moderately thermophilic member of the family Thermoactinomycetaceae.</title>
        <authorList>
            <person name="Yang G."/>
            <person name="Chen J."/>
            <person name="Zhou S."/>
        </authorList>
    </citation>
    <scope>NUCLEOTIDE SEQUENCE [LARGE SCALE GENOMIC DNA]</scope>
    <source>
        <strain evidence="9 10">SG-1</strain>
    </source>
</reference>
<evidence type="ECO:0000256" key="1">
    <source>
        <dbReference type="ARBA" id="ARBA00004651"/>
    </source>
</evidence>
<feature type="transmembrane region" description="Helical" evidence="7">
    <location>
        <begin position="97"/>
        <end position="119"/>
    </location>
</feature>
<feature type="transmembrane region" description="Helical" evidence="7">
    <location>
        <begin position="125"/>
        <end position="145"/>
    </location>
</feature>
<organism evidence="9 10">
    <name type="scientific">Novibacillus thermophilus</name>
    <dbReference type="NCBI Taxonomy" id="1471761"/>
    <lineage>
        <taxon>Bacteria</taxon>
        <taxon>Bacillati</taxon>
        <taxon>Bacillota</taxon>
        <taxon>Bacilli</taxon>
        <taxon>Bacillales</taxon>
        <taxon>Thermoactinomycetaceae</taxon>
        <taxon>Novibacillus</taxon>
    </lineage>
</organism>
<evidence type="ECO:0000313" key="9">
    <source>
        <dbReference type="EMBL" id="AQS56525.1"/>
    </source>
</evidence>
<dbReference type="Pfam" id="PF09335">
    <property type="entry name" value="VTT_dom"/>
    <property type="match status" value="1"/>
</dbReference>
<feature type="transmembrane region" description="Helical" evidence="7">
    <location>
        <begin position="166"/>
        <end position="186"/>
    </location>
</feature>
<dbReference type="GO" id="GO:0005886">
    <property type="term" value="C:plasma membrane"/>
    <property type="evidence" value="ECO:0007669"/>
    <property type="project" value="UniProtKB-SubCell"/>
</dbReference>
<sequence>MIQSLLNALEGWGIPGLLIVMAIEGSSFPFPGVFLVVTYGYVLTPTFPKLVGLAFGMSFVYSVASYIPYGIGYQLESIIPQRFKRKLYKAQDAFRKYGLWSVALTRPFGVGNYISYVAGMCKVSAWQYGCLTLVGVFPWACAMLWMGSVFRGNVYAVGQIFYDYQWYLYGLAAMALLVVVFGRYVWQNRWKSTPLSKREGSDK</sequence>
<dbReference type="PANTHER" id="PTHR42709">
    <property type="entry name" value="ALKALINE PHOSPHATASE LIKE PROTEIN"/>
    <property type="match status" value="1"/>
</dbReference>
<evidence type="ECO:0000259" key="8">
    <source>
        <dbReference type="Pfam" id="PF09335"/>
    </source>
</evidence>
<evidence type="ECO:0000313" key="10">
    <source>
        <dbReference type="Proteomes" id="UP000188603"/>
    </source>
</evidence>